<protein>
    <submittedName>
        <fullName evidence="1">Uncharacterized protein</fullName>
    </submittedName>
</protein>
<dbReference type="Proteomes" id="UP001162992">
    <property type="component" value="Chromosome 8"/>
</dbReference>
<accession>A0ACC2D0V9</accession>
<name>A0ACC2D0V9_DIPCM</name>
<dbReference type="EMBL" id="CM055099">
    <property type="protein sequence ID" value="KAJ7547887.1"/>
    <property type="molecule type" value="Genomic_DNA"/>
</dbReference>
<proteinExistence type="predicted"/>
<evidence type="ECO:0000313" key="2">
    <source>
        <dbReference type="Proteomes" id="UP001162992"/>
    </source>
</evidence>
<comment type="caution">
    <text evidence="1">The sequence shown here is derived from an EMBL/GenBank/DDBJ whole genome shotgun (WGS) entry which is preliminary data.</text>
</comment>
<keyword evidence="2" id="KW-1185">Reference proteome</keyword>
<gene>
    <name evidence="1" type="ORF">O6H91_08G108300</name>
</gene>
<organism evidence="1 2">
    <name type="scientific">Diphasiastrum complanatum</name>
    <name type="common">Issler's clubmoss</name>
    <name type="synonym">Lycopodium complanatum</name>
    <dbReference type="NCBI Taxonomy" id="34168"/>
    <lineage>
        <taxon>Eukaryota</taxon>
        <taxon>Viridiplantae</taxon>
        <taxon>Streptophyta</taxon>
        <taxon>Embryophyta</taxon>
        <taxon>Tracheophyta</taxon>
        <taxon>Lycopodiopsida</taxon>
        <taxon>Lycopodiales</taxon>
        <taxon>Lycopodiaceae</taxon>
        <taxon>Lycopodioideae</taxon>
        <taxon>Diphasiastrum</taxon>
    </lineage>
</organism>
<reference evidence="2" key="1">
    <citation type="journal article" date="2024" name="Proc. Natl. Acad. Sci. U.S.A.">
        <title>Extraordinary preservation of gene collinearity over three hundred million years revealed in homosporous lycophytes.</title>
        <authorList>
            <person name="Li C."/>
            <person name="Wickell D."/>
            <person name="Kuo L.Y."/>
            <person name="Chen X."/>
            <person name="Nie B."/>
            <person name="Liao X."/>
            <person name="Peng D."/>
            <person name="Ji J."/>
            <person name="Jenkins J."/>
            <person name="Williams M."/>
            <person name="Shu S."/>
            <person name="Plott C."/>
            <person name="Barry K."/>
            <person name="Rajasekar S."/>
            <person name="Grimwood J."/>
            <person name="Han X."/>
            <person name="Sun S."/>
            <person name="Hou Z."/>
            <person name="He W."/>
            <person name="Dai G."/>
            <person name="Sun C."/>
            <person name="Schmutz J."/>
            <person name="Leebens-Mack J.H."/>
            <person name="Li F.W."/>
            <person name="Wang L."/>
        </authorList>
    </citation>
    <scope>NUCLEOTIDE SEQUENCE [LARGE SCALE GENOMIC DNA]</scope>
    <source>
        <strain evidence="2">cv. PW_Plant_1</strain>
    </source>
</reference>
<sequence length="305" mass="35070">MVGEFSFQVGQEVEAKSFLKGYRGAWFRCKVEETAILYGRTRYRLNYVDFPDENMHWTQEFQVNPQTRRSAEKILERMIRPLPPAVVRKHTFDSGDYKKSTDIVVVTDTWKVGDLVDWWCNDCWWIATITKMIDSQTVEVSLPKSPMGEEGVYPAHLNALRPSFVWTEKHNWCTPTSQVLSSEGLQLSSAKIEVLNIKKQIGSSAIEESKVGNGECRLTTFEKEFETIADEKKAEQKSLPAWKELRSFVKGYVSIICEETSMPESSGKLHNDDVSSEKRLQREIEGSQELRLSSQKKRKVEILDS</sequence>
<evidence type="ECO:0000313" key="1">
    <source>
        <dbReference type="EMBL" id="KAJ7547887.1"/>
    </source>
</evidence>